<sequence>MEAVQASLRDSHMDTNGGISDNTIMVEHTSESSSDLSMSIDTSYQEDRHTPDASTRQVKPDKHNYNNNLISDISRDHSNNCTTDRTDSSLISKENLTSNESSENKANGALEALGPQLTQSTSVSIMLIISTV</sequence>
<comment type="caution">
    <text evidence="2">The sequence shown here is derived from an EMBL/GenBank/DDBJ whole genome shotgun (WGS) entry which is preliminary data.</text>
</comment>
<proteinExistence type="predicted"/>
<dbReference type="Proteomes" id="UP000735302">
    <property type="component" value="Unassembled WGS sequence"/>
</dbReference>
<feature type="region of interest" description="Disordered" evidence="1">
    <location>
        <begin position="1"/>
        <end position="104"/>
    </location>
</feature>
<name>A0AAV4CM24_9GAST</name>
<evidence type="ECO:0000256" key="1">
    <source>
        <dbReference type="SAM" id="MobiDB-lite"/>
    </source>
</evidence>
<evidence type="ECO:0000313" key="2">
    <source>
        <dbReference type="EMBL" id="GFO32159.1"/>
    </source>
</evidence>
<keyword evidence="3" id="KW-1185">Reference proteome</keyword>
<dbReference type="EMBL" id="BLXT01006566">
    <property type="protein sequence ID" value="GFO32159.1"/>
    <property type="molecule type" value="Genomic_DNA"/>
</dbReference>
<feature type="compositionally biased region" description="Polar residues" evidence="1">
    <location>
        <begin position="79"/>
        <end position="104"/>
    </location>
</feature>
<dbReference type="AlphaFoldDB" id="A0AAV4CM24"/>
<gene>
    <name evidence="2" type="ORF">PoB_005866400</name>
</gene>
<protein>
    <submittedName>
        <fullName evidence="2">Uncharacterized protein</fullName>
    </submittedName>
</protein>
<reference evidence="2 3" key="1">
    <citation type="journal article" date="2021" name="Elife">
        <title>Chloroplast acquisition without the gene transfer in kleptoplastic sea slugs, Plakobranchus ocellatus.</title>
        <authorList>
            <person name="Maeda T."/>
            <person name="Takahashi S."/>
            <person name="Yoshida T."/>
            <person name="Shimamura S."/>
            <person name="Takaki Y."/>
            <person name="Nagai Y."/>
            <person name="Toyoda A."/>
            <person name="Suzuki Y."/>
            <person name="Arimoto A."/>
            <person name="Ishii H."/>
            <person name="Satoh N."/>
            <person name="Nishiyama T."/>
            <person name="Hasebe M."/>
            <person name="Maruyama T."/>
            <person name="Minagawa J."/>
            <person name="Obokata J."/>
            <person name="Shigenobu S."/>
        </authorList>
    </citation>
    <scope>NUCLEOTIDE SEQUENCE [LARGE SCALE GENOMIC DNA]</scope>
</reference>
<accession>A0AAV4CM24</accession>
<feature type="compositionally biased region" description="Low complexity" evidence="1">
    <location>
        <begin position="31"/>
        <end position="43"/>
    </location>
</feature>
<organism evidence="2 3">
    <name type="scientific">Plakobranchus ocellatus</name>
    <dbReference type="NCBI Taxonomy" id="259542"/>
    <lineage>
        <taxon>Eukaryota</taxon>
        <taxon>Metazoa</taxon>
        <taxon>Spiralia</taxon>
        <taxon>Lophotrochozoa</taxon>
        <taxon>Mollusca</taxon>
        <taxon>Gastropoda</taxon>
        <taxon>Heterobranchia</taxon>
        <taxon>Euthyneura</taxon>
        <taxon>Panpulmonata</taxon>
        <taxon>Sacoglossa</taxon>
        <taxon>Placobranchoidea</taxon>
        <taxon>Plakobranchidae</taxon>
        <taxon>Plakobranchus</taxon>
    </lineage>
</organism>
<evidence type="ECO:0000313" key="3">
    <source>
        <dbReference type="Proteomes" id="UP000735302"/>
    </source>
</evidence>